<dbReference type="VEuPathDB" id="FungiDB:MMYC01_200468"/>
<evidence type="ECO:0000256" key="2">
    <source>
        <dbReference type="ARBA" id="ARBA00022723"/>
    </source>
</evidence>
<dbReference type="Pfam" id="PF26200">
    <property type="entry name" value="Rcat_RNF216"/>
    <property type="match status" value="1"/>
</dbReference>
<name>A0A175WH98_9PEZI</name>
<dbReference type="OrthoDB" id="1431934at2759"/>
<feature type="domain" description="RING-type" evidence="7">
    <location>
        <begin position="878"/>
        <end position="1077"/>
    </location>
</feature>
<dbReference type="GO" id="GO:0016740">
    <property type="term" value="F:transferase activity"/>
    <property type="evidence" value="ECO:0007669"/>
    <property type="project" value="UniProtKB-KW"/>
</dbReference>
<sequence length="1089" mass="120787">MAASNPEEYDLLIVTDATASMGMFLRSLNNSLQDIIRISATTGCFSRIGVLAYRDYDSYSSSVTQWSGWHSRDADSEISQHALLSFVKAILPLGGDDWPEATKTSLAYAYELMRADAKTIILLYADAAPHVKHNSNPRMWQAEQDALSKPGAYGGNAALFADWTSAASALSIGEKRAQVFAIIEPGRGDTETTPFFTYLSTRTGGVCLAISGNASSALISKVTVGLLVAWMGLADKQNTTPESKDSATLVRFMDVSGIDRVASESDPEAARYLPAPQSQHREALVDNLTRSPLPVELMAQFIPRRERSVLDFAKRYRTDPEYRNLVVEQLDEILESEVSAIALNPVFGGLWRSVCNDRSNPARDGLITKFGLQVDKISDAEKKAHMKKWLEESYDMTGEVVEAIQSVPEEARYPCVFLDPTLRFAASEESADGEEVSMNFTRDELLEIGRSCDYRILRRLGRILTRLTYVNSEEELPAHIAGIPMDQVPRIPMALCRQEHQRMFWRVLLHTVLPGTMLAARPAALLAALSLRMGMKPLEDAAIAELLSMRNNWNTLDIPETWNTSCLTLLLEADMKHQKIMANSQASAAASPTILKTEDRRLFQALVDYKLLDMNLDTSLTAKIGWTPHKTRVALGPVLVCKTCHFPRSVTMMAENGVCGLCAVPESECTMEGGRRAMIHGNVAKSDDSTTQGAWSECSMTHCRAQYVVYFPEHLNVRPKCHYCRQKLKYRSSDPSYKRLTTAPCVTCTVCASRVIWPAEYRPSDFNPAEYKCPGCTNNKATITTQETTARMLASENGNAWLLRNDGGTIKEPFNHRSLFHTISTAAPTAEERAAFADKVAVLPGTEQLTLTMRGKPLHNTAEVVDVLHGWVSARRVQAGTCTLCFATHRKRDLGLACGGRKGCREPVCGDCARNWYGINRPGAVINIAALSCPFCRRQPTTKVDLPHNLRYLGGLKDAVNEAGTWVYAWCLGCSLAKRYVERVCAQGAPAEPGDEWRCEDCVTARMLAVEERGGKVQKPQEVKHCPGCDVATVKTFGCDHMSCPCGTHWCYRCGKNVGQELIYKHMSDEHSGWYDGMDYDETDDEYDY</sequence>
<evidence type="ECO:0000256" key="4">
    <source>
        <dbReference type="ARBA" id="ARBA00022771"/>
    </source>
</evidence>
<keyword evidence="2" id="KW-0479">Metal-binding</keyword>
<gene>
    <name evidence="8" type="ORF">MMYC01_200468</name>
</gene>
<proteinExistence type="predicted"/>
<organism evidence="8 9">
    <name type="scientific">Madurella mycetomatis</name>
    <dbReference type="NCBI Taxonomy" id="100816"/>
    <lineage>
        <taxon>Eukaryota</taxon>
        <taxon>Fungi</taxon>
        <taxon>Dikarya</taxon>
        <taxon>Ascomycota</taxon>
        <taxon>Pezizomycotina</taxon>
        <taxon>Sordariomycetes</taxon>
        <taxon>Sordariomycetidae</taxon>
        <taxon>Sordariales</taxon>
        <taxon>Sordariales incertae sedis</taxon>
        <taxon>Madurella</taxon>
    </lineage>
</organism>
<dbReference type="SUPFAM" id="SSF53300">
    <property type="entry name" value="vWA-like"/>
    <property type="match status" value="1"/>
</dbReference>
<dbReference type="CDD" id="cd20336">
    <property type="entry name" value="Rcat_RBR"/>
    <property type="match status" value="1"/>
</dbReference>
<dbReference type="GO" id="GO:0008270">
    <property type="term" value="F:zinc ion binding"/>
    <property type="evidence" value="ECO:0007669"/>
    <property type="project" value="UniProtKB-KW"/>
</dbReference>
<dbReference type="Proteomes" id="UP000078237">
    <property type="component" value="Unassembled WGS sequence"/>
</dbReference>
<keyword evidence="5" id="KW-0833">Ubl conjugation pathway</keyword>
<evidence type="ECO:0000256" key="6">
    <source>
        <dbReference type="ARBA" id="ARBA00022833"/>
    </source>
</evidence>
<accession>A0A175WH98</accession>
<keyword evidence="4" id="KW-0863">Zinc-finger</keyword>
<keyword evidence="1" id="KW-0808">Transferase</keyword>
<evidence type="ECO:0000256" key="1">
    <source>
        <dbReference type="ARBA" id="ARBA00022679"/>
    </source>
</evidence>
<reference evidence="8 9" key="1">
    <citation type="journal article" date="2016" name="Genome Announc.">
        <title>Genome Sequence of Madurella mycetomatis mm55, Isolated from a Human Mycetoma Case in Sudan.</title>
        <authorList>
            <person name="Smit S."/>
            <person name="Derks M.F."/>
            <person name="Bervoets S."/>
            <person name="Fahal A."/>
            <person name="van Leeuwen W."/>
            <person name="van Belkum A."/>
            <person name="van de Sande W.W."/>
        </authorList>
    </citation>
    <scope>NUCLEOTIDE SEQUENCE [LARGE SCALE GENOMIC DNA]</scope>
    <source>
        <strain evidence="9">mm55</strain>
    </source>
</reference>
<dbReference type="SUPFAM" id="SSF57850">
    <property type="entry name" value="RING/U-box"/>
    <property type="match status" value="1"/>
</dbReference>
<dbReference type="AlphaFoldDB" id="A0A175WH98"/>
<dbReference type="PROSITE" id="PS51873">
    <property type="entry name" value="TRIAD"/>
    <property type="match status" value="1"/>
</dbReference>
<dbReference type="InterPro" id="IPR036465">
    <property type="entry name" value="vWFA_dom_sf"/>
</dbReference>
<protein>
    <submittedName>
        <fullName evidence="8">E3 ubiquitin-protein ligase itt1</fullName>
    </submittedName>
</protein>
<evidence type="ECO:0000259" key="7">
    <source>
        <dbReference type="PROSITE" id="PS51873"/>
    </source>
</evidence>
<evidence type="ECO:0000313" key="9">
    <source>
        <dbReference type="Proteomes" id="UP000078237"/>
    </source>
</evidence>
<keyword evidence="6" id="KW-0862">Zinc</keyword>
<keyword evidence="3" id="KW-0677">Repeat</keyword>
<dbReference type="Gene3D" id="3.40.50.410">
    <property type="entry name" value="von Willebrand factor, type A domain"/>
    <property type="match status" value="1"/>
</dbReference>
<keyword evidence="9" id="KW-1185">Reference proteome</keyword>
<dbReference type="STRING" id="100816.A0A175WH98"/>
<dbReference type="EMBL" id="LCTW02000004">
    <property type="protein sequence ID" value="KXX83063.1"/>
    <property type="molecule type" value="Genomic_DNA"/>
</dbReference>
<evidence type="ECO:0000313" key="8">
    <source>
        <dbReference type="EMBL" id="KXX83063.1"/>
    </source>
</evidence>
<dbReference type="Gene3D" id="1.20.120.1750">
    <property type="match status" value="1"/>
</dbReference>
<evidence type="ECO:0000256" key="5">
    <source>
        <dbReference type="ARBA" id="ARBA00022786"/>
    </source>
</evidence>
<comment type="caution">
    <text evidence="8">The sequence shown here is derived from an EMBL/GenBank/DDBJ whole genome shotgun (WGS) entry which is preliminary data.</text>
</comment>
<evidence type="ECO:0000256" key="3">
    <source>
        <dbReference type="ARBA" id="ARBA00022737"/>
    </source>
</evidence>
<dbReference type="InterPro" id="IPR044066">
    <property type="entry name" value="TRIAD_supradom"/>
</dbReference>